<sequence>MSANTNDNPSLIAGHAKYVQGAVSSALGYETGEATKSAAVDEMKRASEQNSSQQPAQNNVLGTIEKKAGELVGCEGMAEEGTQRLPTSGRPIHFTLRQQGRRNRRNTIKTNHASVTMTITTEATTLLGTKNPILLAGMGRVAGPPLAAAVSNAGGLGVIGGVGYTPKQLRSLCQELKSLLSSPELPFGVDLLIPQVGGNARKTNYDYTKGGLDEMVDIIIEEGAKVFVSAVGVPPKAVVDKLHRHGVLYGNMIGHPKHIKKCGDLGVDIIIAQGGEGGGHTGEIPTSVLIPACVSAAKHYKSPITGNPPLVVAAGGIATGAGVAAALMLGASAVWIGTRFVTATEAGATKRDKELMVAAGFDATLKSTIWTGRPLRHLKTTYTEEWETKRRAELEEIQGRGKLAIDVEMDRLAKEGKLTEEIEDLSHCRPAGVVAALCDKAGQSAGEIVREMVGEAEVSLRSASRFLGGRREARL</sequence>
<dbReference type="VEuPathDB" id="FungiDB:AB675_4270"/>
<protein>
    <submittedName>
        <fullName evidence="5">Putative monooxygenase</fullName>
    </submittedName>
</protein>
<dbReference type="PANTHER" id="PTHR32332">
    <property type="entry name" value="2-NITROPROPANE DIOXYGENASE"/>
    <property type="match status" value="1"/>
</dbReference>
<keyword evidence="1" id="KW-0285">Flavoprotein</keyword>
<dbReference type="InterPro" id="IPR004136">
    <property type="entry name" value="NMO"/>
</dbReference>
<dbReference type="SUPFAM" id="SSF51412">
    <property type="entry name" value="Inosine monophosphate dehydrogenase (IMPDH)"/>
    <property type="match status" value="1"/>
</dbReference>
<dbReference type="STRING" id="1664694.A0A0N0NL15"/>
<evidence type="ECO:0000256" key="3">
    <source>
        <dbReference type="ARBA" id="ARBA00023002"/>
    </source>
</evidence>
<dbReference type="GO" id="GO:0018580">
    <property type="term" value="F:nitronate monooxygenase activity"/>
    <property type="evidence" value="ECO:0007669"/>
    <property type="project" value="InterPro"/>
</dbReference>
<dbReference type="OrthoDB" id="10265891at2759"/>
<gene>
    <name evidence="5" type="ORF">AB675_4270</name>
</gene>
<reference evidence="5 6" key="1">
    <citation type="submission" date="2015-06" db="EMBL/GenBank/DDBJ databases">
        <title>Draft genome of the ant-associated black yeast Phialophora attae CBS 131958.</title>
        <authorList>
            <person name="Moreno L.F."/>
            <person name="Stielow B.J."/>
            <person name="de Hoog S."/>
            <person name="Vicente V.A."/>
            <person name="Weiss V.A."/>
            <person name="de Vries M."/>
            <person name="Cruz L.M."/>
            <person name="Souza E.M."/>
        </authorList>
    </citation>
    <scope>NUCLEOTIDE SEQUENCE [LARGE SCALE GENOMIC DNA]</scope>
    <source>
        <strain evidence="5 6">CBS 131958</strain>
    </source>
</reference>
<dbReference type="CDD" id="cd04730">
    <property type="entry name" value="NPD_like"/>
    <property type="match status" value="1"/>
</dbReference>
<evidence type="ECO:0000256" key="4">
    <source>
        <dbReference type="SAM" id="MobiDB-lite"/>
    </source>
</evidence>
<name>A0A0N0NL15_9EURO</name>
<dbReference type="AlphaFoldDB" id="A0A0N0NL15"/>
<keyword evidence="2" id="KW-0288">FMN</keyword>
<dbReference type="PANTHER" id="PTHR32332:SF31">
    <property type="entry name" value="2-NITROPROPANE DIOXYGENASE FAMILY, PUTATIVE (AFU_ORTHOLOGUE AFUA_2G09850)-RELATED"/>
    <property type="match status" value="1"/>
</dbReference>
<keyword evidence="6" id="KW-1185">Reference proteome</keyword>
<dbReference type="EMBL" id="LFJN01000018">
    <property type="protein sequence ID" value="KPI38658.1"/>
    <property type="molecule type" value="Genomic_DNA"/>
</dbReference>
<accession>A0A0N0NL15</accession>
<evidence type="ECO:0000256" key="2">
    <source>
        <dbReference type="ARBA" id="ARBA00022643"/>
    </source>
</evidence>
<evidence type="ECO:0000313" key="5">
    <source>
        <dbReference type="EMBL" id="KPI38658.1"/>
    </source>
</evidence>
<proteinExistence type="predicted"/>
<evidence type="ECO:0000313" key="6">
    <source>
        <dbReference type="Proteomes" id="UP000038010"/>
    </source>
</evidence>
<evidence type="ECO:0000256" key="1">
    <source>
        <dbReference type="ARBA" id="ARBA00022630"/>
    </source>
</evidence>
<feature type="compositionally biased region" description="Polar residues" evidence="4">
    <location>
        <begin position="48"/>
        <end position="60"/>
    </location>
</feature>
<keyword evidence="3" id="KW-0560">Oxidoreductase</keyword>
<dbReference type="InterPro" id="IPR013785">
    <property type="entry name" value="Aldolase_TIM"/>
</dbReference>
<comment type="caution">
    <text evidence="5">The sequence shown here is derived from an EMBL/GenBank/DDBJ whole genome shotgun (WGS) entry which is preliminary data.</text>
</comment>
<feature type="region of interest" description="Disordered" evidence="4">
    <location>
        <begin position="35"/>
        <end position="60"/>
    </location>
</feature>
<dbReference type="GeneID" id="28736279"/>
<organism evidence="5 6">
    <name type="scientific">Cyphellophora attinorum</name>
    <dbReference type="NCBI Taxonomy" id="1664694"/>
    <lineage>
        <taxon>Eukaryota</taxon>
        <taxon>Fungi</taxon>
        <taxon>Dikarya</taxon>
        <taxon>Ascomycota</taxon>
        <taxon>Pezizomycotina</taxon>
        <taxon>Eurotiomycetes</taxon>
        <taxon>Chaetothyriomycetidae</taxon>
        <taxon>Chaetothyriales</taxon>
        <taxon>Cyphellophoraceae</taxon>
        <taxon>Cyphellophora</taxon>
    </lineage>
</organism>
<dbReference type="RefSeq" id="XP_017998621.1">
    <property type="nucleotide sequence ID" value="XM_018144399.1"/>
</dbReference>
<keyword evidence="5" id="KW-0503">Monooxygenase</keyword>
<dbReference type="Gene3D" id="3.20.20.70">
    <property type="entry name" value="Aldolase class I"/>
    <property type="match status" value="1"/>
</dbReference>
<dbReference type="Pfam" id="PF03060">
    <property type="entry name" value="NMO"/>
    <property type="match status" value="1"/>
</dbReference>
<dbReference type="Proteomes" id="UP000038010">
    <property type="component" value="Unassembled WGS sequence"/>
</dbReference>